<evidence type="ECO:0000313" key="2">
    <source>
        <dbReference type="Proteomes" id="UP000027135"/>
    </source>
</evidence>
<accession>A0A067R398</accession>
<dbReference type="EMBL" id="KK852728">
    <property type="protein sequence ID" value="KDR17593.1"/>
    <property type="molecule type" value="Genomic_DNA"/>
</dbReference>
<name>A0A067R398_ZOONE</name>
<dbReference type="Proteomes" id="UP000027135">
    <property type="component" value="Unassembled WGS sequence"/>
</dbReference>
<organism evidence="1 2">
    <name type="scientific">Zootermopsis nevadensis</name>
    <name type="common">Dampwood termite</name>
    <dbReference type="NCBI Taxonomy" id="136037"/>
    <lineage>
        <taxon>Eukaryota</taxon>
        <taxon>Metazoa</taxon>
        <taxon>Ecdysozoa</taxon>
        <taxon>Arthropoda</taxon>
        <taxon>Hexapoda</taxon>
        <taxon>Insecta</taxon>
        <taxon>Pterygota</taxon>
        <taxon>Neoptera</taxon>
        <taxon>Polyneoptera</taxon>
        <taxon>Dictyoptera</taxon>
        <taxon>Blattodea</taxon>
        <taxon>Blattoidea</taxon>
        <taxon>Termitoidae</taxon>
        <taxon>Termopsidae</taxon>
        <taxon>Zootermopsis</taxon>
    </lineage>
</organism>
<dbReference type="InParanoid" id="A0A067R398"/>
<sequence length="47" mass="5500">MKENGQTAQLLQSFYQVGSVNDWNPRQKLRFPMSWRTRKPGKDTCGN</sequence>
<reference evidence="1 2" key="1">
    <citation type="journal article" date="2014" name="Nat. Commun.">
        <title>Molecular traces of alternative social organization in a termite genome.</title>
        <authorList>
            <person name="Terrapon N."/>
            <person name="Li C."/>
            <person name="Robertson H.M."/>
            <person name="Ji L."/>
            <person name="Meng X."/>
            <person name="Booth W."/>
            <person name="Chen Z."/>
            <person name="Childers C.P."/>
            <person name="Glastad K.M."/>
            <person name="Gokhale K."/>
            <person name="Gowin J."/>
            <person name="Gronenberg W."/>
            <person name="Hermansen R.A."/>
            <person name="Hu H."/>
            <person name="Hunt B.G."/>
            <person name="Huylmans A.K."/>
            <person name="Khalil S.M."/>
            <person name="Mitchell R.D."/>
            <person name="Munoz-Torres M.C."/>
            <person name="Mustard J.A."/>
            <person name="Pan H."/>
            <person name="Reese J.T."/>
            <person name="Scharf M.E."/>
            <person name="Sun F."/>
            <person name="Vogel H."/>
            <person name="Xiao J."/>
            <person name="Yang W."/>
            <person name="Yang Z."/>
            <person name="Yang Z."/>
            <person name="Zhou J."/>
            <person name="Zhu J."/>
            <person name="Brent C.S."/>
            <person name="Elsik C.G."/>
            <person name="Goodisman M.A."/>
            <person name="Liberles D.A."/>
            <person name="Roe R.M."/>
            <person name="Vargo E.L."/>
            <person name="Vilcinskas A."/>
            <person name="Wang J."/>
            <person name="Bornberg-Bauer E."/>
            <person name="Korb J."/>
            <person name="Zhang G."/>
            <person name="Liebig J."/>
        </authorList>
    </citation>
    <scope>NUCLEOTIDE SEQUENCE [LARGE SCALE GENOMIC DNA]</scope>
    <source>
        <tissue evidence="1">Whole organism</tissue>
    </source>
</reference>
<keyword evidence="2" id="KW-1185">Reference proteome</keyword>
<gene>
    <name evidence="1" type="ORF">L798_08523</name>
</gene>
<dbReference type="AlphaFoldDB" id="A0A067R398"/>
<evidence type="ECO:0000313" key="1">
    <source>
        <dbReference type="EMBL" id="KDR17593.1"/>
    </source>
</evidence>
<protein>
    <submittedName>
        <fullName evidence="1">Uncharacterized protein</fullName>
    </submittedName>
</protein>
<proteinExistence type="predicted"/>